<keyword evidence="7" id="KW-0547">Nucleotide-binding</keyword>
<evidence type="ECO:0000259" key="18">
    <source>
        <dbReference type="PROSITE" id="PS51868"/>
    </source>
</evidence>
<dbReference type="CDD" id="cd23180">
    <property type="entry name" value="ps-ssRNAv_Solemoviridae_RdRp"/>
    <property type="match status" value="1"/>
</dbReference>
<keyword evidence="10" id="KW-0720">Serine protease</keyword>
<keyword evidence="11" id="KW-0693">Viral RNA replication</keyword>
<evidence type="ECO:0000256" key="4">
    <source>
        <dbReference type="ARBA" id="ARBA00022679"/>
    </source>
</evidence>
<evidence type="ECO:0000256" key="3">
    <source>
        <dbReference type="ARBA" id="ARBA00022670"/>
    </source>
</evidence>
<feature type="domain" description="Peptidase S39" evidence="18">
    <location>
        <begin position="369"/>
        <end position="562"/>
    </location>
</feature>
<keyword evidence="8" id="KW-0688">Ribosomal frameshifting</keyword>
<evidence type="ECO:0000256" key="8">
    <source>
        <dbReference type="ARBA" id="ARBA00022758"/>
    </source>
</evidence>
<feature type="transmembrane region" description="Helical" evidence="16">
    <location>
        <begin position="60"/>
        <end position="78"/>
    </location>
</feature>
<evidence type="ECO:0000256" key="15">
    <source>
        <dbReference type="SAM" id="MobiDB-lite"/>
    </source>
</evidence>
<feature type="compositionally biased region" description="Gly residues" evidence="15">
    <location>
        <begin position="767"/>
        <end position="777"/>
    </location>
</feature>
<evidence type="ECO:0000256" key="13">
    <source>
        <dbReference type="ARBA" id="ARBA00023136"/>
    </source>
</evidence>
<organism evidence="19">
    <name type="scientific">Citrus vein enation virus</name>
    <dbReference type="NCBI Taxonomy" id="1301220"/>
    <lineage>
        <taxon>Viruses</taxon>
        <taxon>Riboviria</taxon>
        <taxon>Orthornavirae</taxon>
        <taxon>Pisuviricota</taxon>
        <taxon>Pisoniviricetes</taxon>
        <taxon>Sobelivirales</taxon>
        <taxon>Solemoviridae</taxon>
        <taxon>Enamovirus</taxon>
        <taxon>Enamovirus CVEV</taxon>
    </lineage>
</organism>
<dbReference type="Pfam" id="PF02123">
    <property type="entry name" value="RdRP_4"/>
    <property type="match status" value="1"/>
</dbReference>
<keyword evidence="6" id="KW-0548">Nucleotidyltransferase</keyword>
<keyword evidence="12 16" id="KW-1133">Transmembrane helix</keyword>
<protein>
    <submittedName>
        <fullName evidence="19">Replicase polyprotein</fullName>
    </submittedName>
</protein>
<dbReference type="InterPro" id="IPR043502">
    <property type="entry name" value="DNA/RNA_pol_sf"/>
</dbReference>
<dbReference type="PRINTS" id="PR00914">
    <property type="entry name" value="LVIRUSRNAPOL"/>
</dbReference>
<keyword evidence="3" id="KW-0645">Protease</keyword>
<evidence type="ECO:0000256" key="1">
    <source>
        <dbReference type="ARBA" id="ARBA00004141"/>
    </source>
</evidence>
<feature type="transmembrane region" description="Helical" evidence="16">
    <location>
        <begin position="16"/>
        <end position="40"/>
    </location>
</feature>
<evidence type="ECO:0000259" key="17">
    <source>
        <dbReference type="PROSITE" id="PS50507"/>
    </source>
</evidence>
<accession>A0A292GL92</accession>
<dbReference type="GO" id="GO:0004252">
    <property type="term" value="F:serine-type endopeptidase activity"/>
    <property type="evidence" value="ECO:0007669"/>
    <property type="project" value="InterPro"/>
</dbReference>
<dbReference type="GO" id="GO:0000166">
    <property type="term" value="F:nucleotide binding"/>
    <property type="evidence" value="ECO:0007669"/>
    <property type="project" value="UniProtKB-KW"/>
</dbReference>
<evidence type="ECO:0000313" key="19">
    <source>
        <dbReference type="EMBL" id="BBA66267.1"/>
    </source>
</evidence>
<sequence length="1323" mass="147854">MIKECLATMSSPTTTFSLSTLLTGWELAYLLSLIMLGWAVLHRRERHARNQLAWRFPTSYYVLLLCYGVTLVAAGGVAGSRLRPSLCHAGSTSLGLPISCGTLEFVPLESGLSSPNLTGGMTDVGRSPSLTVRYSPLFHVGSWLQVARQNTTVRVTLRLSFSYLVTAQNTLSGWKRNGLAGMSLLLGCLEPIRMLPAYSVYCLTEALLLTAKCLENAILSWMLLLASALWQLARINPLRTAIWMIVLSLGSFAYENRICRAMIQIILAPVYILPSLGLKFLRVASILPTLLLNWTKNLLIFWLTFMSMMTRRILVGSLMMVRVILRIPLLPIILMKKILGILMMMTPSVETPVADPRLRFVNRERSVSLEGQARQVCLPAVPPKGVIGKVLNANNIQIGYFSCVKLMGGTDGIMVPIHVYEDAHMFMGNNLALSKDAFTVMYRDVEGDVLILKGPPNYRVVLGVKPRLLLTANFARLGFHSLYFERDGQWKVQSANVKGAEDGFLAVVSQTLPGDSGLPLFDTKHRICAMHIGHYGEKRPENMATVVLPIRGFSVPDTEVFKPQVKTTESLYEDDKIFDLVEDLEKEIDEGVVRDLEFEGQHYKTVIGKTSIALLKEAEFLDHMKQAGRDAVKGKQPWSDWLDDEEDERECLRPIVDTKSKYQQPFKLRAPVRSGRTKAAGRCLHLGNEDCCWCRCLPGTPTQRIQNSLHQGGSKAAGKVEACRKVRSDESRGSSGQTCRGKPKEEKFPKGKESSTSCSERTSIRENGGGIQTGGQEVGRTCEGSAKEECAQGTTSLEVLFDGFYHWLPKLCGSSEKAWEQVAQYERPHQPDERSDGGTPLHNDERRVNLLGFCKVGSCDFTKWKSPTKELSEWGFHRAQASTLLQACQESYGWPDTGAEAELSSLRYQAAKRAAAQTKALTPSKAARWSVIQRTCVAYGVTRRHAPRWTRTMNRADARSYFCEAVRSLKPDSGSGLPFAAFYNRTTHSDWCYDDASYEALFDLVWARLGRLRSGSFRNPVQAVQDGLCDPIRLFVKLEPHKRAKIEQKRFRLIASVSLADQLVARMLFQEQNQAELDMYMYIPSKPGLGFSKDSQVLEFTKSIAYLAHTTPEDLVNNWSEHLIPTDCSGFDWSVPMWLLEDDLAVRNELTINCSDDLIKMRSEWLRCLGQSVLVLSNGMMVAQLEPGIQKSGSFNTSSTNSRMRYMASLYAGASWAVTMGDDALESVDSDLSQYALLGLICERAEEFDFCSHIFKAPSVVVPKNIHKMIFGLLSGVSPISPVQEARIQWLQAFQSISEEMRHMPAEFWEEFRTAIGILGDGW</sequence>
<dbReference type="InterPro" id="IPR000382">
    <property type="entry name" value="Peptidase_S39B_luteovirus"/>
</dbReference>
<feature type="region of interest" description="Disordered" evidence="15">
    <location>
        <begin position="725"/>
        <end position="778"/>
    </location>
</feature>
<dbReference type="InterPro" id="IPR001795">
    <property type="entry name" value="RNA-dir_pol_luteovirus"/>
</dbReference>
<dbReference type="SUPFAM" id="SSF56672">
    <property type="entry name" value="DNA/RNA polymerases"/>
    <property type="match status" value="1"/>
</dbReference>
<feature type="compositionally biased region" description="Basic and acidic residues" evidence="15">
    <location>
        <begin position="742"/>
        <end position="753"/>
    </location>
</feature>
<dbReference type="InterPro" id="IPR009003">
    <property type="entry name" value="Peptidase_S1_PA"/>
</dbReference>
<dbReference type="GO" id="GO:0006508">
    <property type="term" value="P:proteolysis"/>
    <property type="evidence" value="ECO:0007669"/>
    <property type="project" value="UniProtKB-KW"/>
</dbReference>
<evidence type="ECO:0000256" key="7">
    <source>
        <dbReference type="ARBA" id="ARBA00022741"/>
    </source>
</evidence>
<keyword evidence="13 16" id="KW-0472">Membrane</keyword>
<dbReference type="PROSITE" id="PS50507">
    <property type="entry name" value="RDRP_SSRNA_POS"/>
    <property type="match status" value="1"/>
</dbReference>
<dbReference type="PROSITE" id="PS51868">
    <property type="entry name" value="PEPTIDASE_S39"/>
    <property type="match status" value="1"/>
</dbReference>
<evidence type="ECO:0000256" key="6">
    <source>
        <dbReference type="ARBA" id="ARBA00022695"/>
    </source>
</evidence>
<dbReference type="GO" id="GO:0016020">
    <property type="term" value="C:membrane"/>
    <property type="evidence" value="ECO:0007669"/>
    <property type="project" value="UniProtKB-SubCell"/>
</dbReference>
<dbReference type="GO" id="GO:0003968">
    <property type="term" value="F:RNA-directed RNA polymerase activity"/>
    <property type="evidence" value="ECO:0007669"/>
    <property type="project" value="UniProtKB-KW"/>
</dbReference>
<dbReference type="SUPFAM" id="SSF50494">
    <property type="entry name" value="Trypsin-like serine proteases"/>
    <property type="match status" value="1"/>
</dbReference>
<comment type="subcellular location">
    <subcellularLocation>
        <location evidence="1">Membrane</location>
        <topology evidence="1">Multi-pass membrane protein</topology>
    </subcellularLocation>
</comment>
<dbReference type="InterPro" id="IPR007094">
    <property type="entry name" value="RNA-dir_pol_PSvirus"/>
</dbReference>
<comment type="catalytic activity">
    <reaction evidence="14">
        <text>RNA(n) + a ribonucleoside 5'-triphosphate = RNA(n+1) + diphosphate</text>
        <dbReference type="Rhea" id="RHEA:21248"/>
        <dbReference type="Rhea" id="RHEA-COMP:14527"/>
        <dbReference type="Rhea" id="RHEA-COMP:17342"/>
        <dbReference type="ChEBI" id="CHEBI:33019"/>
        <dbReference type="ChEBI" id="CHEBI:61557"/>
        <dbReference type="ChEBI" id="CHEBI:140395"/>
        <dbReference type="EC" id="2.7.7.48"/>
    </reaction>
</comment>
<evidence type="ECO:0000256" key="11">
    <source>
        <dbReference type="ARBA" id="ARBA00022953"/>
    </source>
</evidence>
<evidence type="ECO:0000256" key="14">
    <source>
        <dbReference type="ARBA" id="ARBA00048744"/>
    </source>
</evidence>
<evidence type="ECO:0000256" key="5">
    <source>
        <dbReference type="ARBA" id="ARBA00022692"/>
    </source>
</evidence>
<dbReference type="GO" id="GO:0039694">
    <property type="term" value="P:viral RNA genome replication"/>
    <property type="evidence" value="ECO:0007669"/>
    <property type="project" value="InterPro"/>
</dbReference>
<evidence type="ECO:0000256" key="16">
    <source>
        <dbReference type="SAM" id="Phobius"/>
    </source>
</evidence>
<keyword evidence="9" id="KW-0378">Hydrolase</keyword>
<dbReference type="Pfam" id="PF02122">
    <property type="entry name" value="Peptidase_S39"/>
    <property type="match status" value="1"/>
</dbReference>
<proteinExistence type="predicted"/>
<evidence type="ECO:0000256" key="10">
    <source>
        <dbReference type="ARBA" id="ARBA00022825"/>
    </source>
</evidence>
<name>A0A292GL92_9VIRU</name>
<feature type="domain" description="RdRp catalytic" evidence="17">
    <location>
        <begin position="1121"/>
        <end position="1236"/>
    </location>
</feature>
<dbReference type="GO" id="GO:0006351">
    <property type="term" value="P:DNA-templated transcription"/>
    <property type="evidence" value="ECO:0007669"/>
    <property type="project" value="InterPro"/>
</dbReference>
<evidence type="ECO:0000256" key="12">
    <source>
        <dbReference type="ARBA" id="ARBA00022989"/>
    </source>
</evidence>
<evidence type="ECO:0000256" key="2">
    <source>
        <dbReference type="ARBA" id="ARBA00022484"/>
    </source>
</evidence>
<keyword evidence="4" id="KW-0808">Transferase</keyword>
<keyword evidence="2" id="KW-0696">RNA-directed RNA polymerase</keyword>
<evidence type="ECO:0000256" key="9">
    <source>
        <dbReference type="ARBA" id="ARBA00022801"/>
    </source>
</evidence>
<dbReference type="GO" id="GO:0075523">
    <property type="term" value="P:viral translational frameshifting"/>
    <property type="evidence" value="ECO:0007669"/>
    <property type="project" value="UniProtKB-KW"/>
</dbReference>
<dbReference type="EMBL" id="LC089851">
    <property type="protein sequence ID" value="BBA66267.1"/>
    <property type="molecule type" value="Genomic_RNA"/>
</dbReference>
<dbReference type="GO" id="GO:0003723">
    <property type="term" value="F:RNA binding"/>
    <property type="evidence" value="ECO:0007669"/>
    <property type="project" value="InterPro"/>
</dbReference>
<reference evidence="19" key="1">
    <citation type="submission" date="2015-10" db="EMBL/GenBank/DDBJ databases">
        <title>Vein enation symptom in Yuzu caused by Citrus vein enation virus.</title>
        <authorList>
            <person name="Nakazono-Nagaoka E."/>
        </authorList>
    </citation>
    <scope>NUCLEOTIDE SEQUENCE</scope>
    <source>
        <strain evidence="19">NGS</strain>
    </source>
</reference>
<keyword evidence="5 16" id="KW-0812">Transmembrane</keyword>